<dbReference type="RefSeq" id="WP_223178378.1">
    <property type="nucleotide sequence ID" value="NZ_JACIEU010000020.1"/>
</dbReference>
<organism evidence="1 2">
    <name type="scientific">Sphingobium scionense</name>
    <dbReference type="NCBI Taxonomy" id="1404341"/>
    <lineage>
        <taxon>Bacteria</taxon>
        <taxon>Pseudomonadati</taxon>
        <taxon>Pseudomonadota</taxon>
        <taxon>Alphaproteobacteria</taxon>
        <taxon>Sphingomonadales</taxon>
        <taxon>Sphingomonadaceae</taxon>
        <taxon>Sphingobium</taxon>
    </lineage>
</organism>
<accession>A0A7W6LTY4</accession>
<sequence>MWIATREGQDWLDEDVLAAIDWLTSMVSAADWEARMGRVRAMFAPARDQWPSGARPPLYDPGDLIAWYVFQANAYASDRANLVEQEAYRIAPVFRRLGQLLPSLKLVIGVENRVRRMMIDNRTVPDDALYELLVAGAYASRGWSSVKFVPEDSTRRTPDLHVSHEGIEWAVECTRTGRSDYMAQERAAGDRLAQLALEETECRVTSISVEVIFEAELANLPERYLADRVATFLEGGTGEWRDESGYGWIKRADLRSLRAVLRHDDIMFGASRMIELLMGQYIHAVDYRMAGAWTPAPGRPFHATAVARASVVGWVSASEEAARRKATHFRALVADKSGQLNDRPGVLHVGYETTGGNAVEGLRHQFNLEQMETFEPRGSTLEWVYGNYMLPEHVTARMESAALTETTAIYPIKGHQNPQPLPNHMLFLDDEGTPGHHFPR</sequence>
<protein>
    <submittedName>
        <fullName evidence="1">Uncharacterized protein</fullName>
    </submittedName>
</protein>
<dbReference type="AlphaFoldDB" id="A0A7W6LTY4"/>
<dbReference type="EMBL" id="JACIEU010000020">
    <property type="protein sequence ID" value="MBB4150453.1"/>
    <property type="molecule type" value="Genomic_DNA"/>
</dbReference>
<proteinExistence type="predicted"/>
<evidence type="ECO:0000313" key="1">
    <source>
        <dbReference type="EMBL" id="MBB4150453.1"/>
    </source>
</evidence>
<keyword evidence="2" id="KW-1185">Reference proteome</keyword>
<dbReference type="Proteomes" id="UP000590524">
    <property type="component" value="Unassembled WGS sequence"/>
</dbReference>
<name>A0A7W6LTY4_9SPHN</name>
<reference evidence="1 2" key="1">
    <citation type="submission" date="2020-08" db="EMBL/GenBank/DDBJ databases">
        <title>Genomic Encyclopedia of Type Strains, Phase IV (KMG-IV): sequencing the most valuable type-strain genomes for metagenomic binning, comparative biology and taxonomic classification.</title>
        <authorList>
            <person name="Goeker M."/>
        </authorList>
    </citation>
    <scope>NUCLEOTIDE SEQUENCE [LARGE SCALE GENOMIC DNA]</scope>
    <source>
        <strain evidence="1 2">DSM 19371</strain>
    </source>
</reference>
<gene>
    <name evidence="1" type="ORF">GGQ90_004257</name>
</gene>
<evidence type="ECO:0000313" key="2">
    <source>
        <dbReference type="Proteomes" id="UP000590524"/>
    </source>
</evidence>
<comment type="caution">
    <text evidence="1">The sequence shown here is derived from an EMBL/GenBank/DDBJ whole genome shotgun (WGS) entry which is preliminary data.</text>
</comment>